<accession>A0A6H1U0M1</accession>
<dbReference type="InterPro" id="IPR000700">
    <property type="entry name" value="PAS-assoc_C"/>
</dbReference>
<dbReference type="SMART" id="SM00388">
    <property type="entry name" value="HisKA"/>
    <property type="match status" value="1"/>
</dbReference>
<evidence type="ECO:0000256" key="2">
    <source>
        <dbReference type="ARBA" id="ARBA00012438"/>
    </source>
</evidence>
<feature type="domain" description="PAS" evidence="8">
    <location>
        <begin position="722"/>
        <end position="777"/>
    </location>
</feature>
<evidence type="ECO:0000313" key="11">
    <source>
        <dbReference type="Proteomes" id="UP000500857"/>
    </source>
</evidence>
<proteinExistence type="predicted"/>
<dbReference type="Pfam" id="PF01590">
    <property type="entry name" value="GAF"/>
    <property type="match status" value="2"/>
</dbReference>
<dbReference type="RefSeq" id="WP_168570567.1">
    <property type="nucleotide sequence ID" value="NZ_CP051167.1"/>
</dbReference>
<reference evidence="10 11" key="1">
    <citation type="submission" date="2020-04" db="EMBL/GenBank/DDBJ databases">
        <authorList>
            <person name="Basu S."/>
            <person name="Maruthanayagam V."/>
            <person name="Chakraborty S."/>
            <person name="Pramanik A."/>
            <person name="Mukherjee J."/>
            <person name="Brink B."/>
        </authorList>
    </citation>
    <scope>NUCLEOTIDE SEQUENCE [LARGE SCALE GENOMIC DNA]</scope>
    <source>
        <strain evidence="10 11">AP17</strain>
    </source>
</reference>
<feature type="domain" description="PAS" evidence="8">
    <location>
        <begin position="981"/>
        <end position="1053"/>
    </location>
</feature>
<dbReference type="Gene3D" id="3.30.450.40">
    <property type="match status" value="2"/>
</dbReference>
<dbReference type="Proteomes" id="UP000500857">
    <property type="component" value="Chromosome"/>
</dbReference>
<dbReference type="InterPro" id="IPR004358">
    <property type="entry name" value="Sig_transdc_His_kin-like_C"/>
</dbReference>
<feature type="domain" description="Histidine kinase" evidence="7">
    <location>
        <begin position="1461"/>
        <end position="1718"/>
    </location>
</feature>
<dbReference type="SMART" id="SM00387">
    <property type="entry name" value="HATPase_c"/>
    <property type="match status" value="1"/>
</dbReference>
<evidence type="ECO:0000313" key="10">
    <source>
        <dbReference type="EMBL" id="QIZ72418.1"/>
    </source>
</evidence>
<dbReference type="SUPFAM" id="SSF55785">
    <property type="entry name" value="PYP-like sensor domain (PAS domain)"/>
    <property type="match status" value="8"/>
</dbReference>
<dbReference type="Gene3D" id="2.10.70.100">
    <property type="match status" value="1"/>
</dbReference>
<evidence type="ECO:0000256" key="3">
    <source>
        <dbReference type="ARBA" id="ARBA00022553"/>
    </source>
</evidence>
<feature type="domain" description="PAS" evidence="8">
    <location>
        <begin position="594"/>
        <end position="664"/>
    </location>
</feature>
<dbReference type="CDD" id="cd00130">
    <property type="entry name" value="PAS"/>
    <property type="match status" value="6"/>
</dbReference>
<dbReference type="InterPro" id="IPR003661">
    <property type="entry name" value="HisK_dim/P_dom"/>
</dbReference>
<protein>
    <recommendedName>
        <fullName evidence="2">histidine kinase</fullName>
        <ecNumber evidence="2">2.7.13.3</ecNumber>
    </recommendedName>
</protein>
<dbReference type="InterPro" id="IPR005467">
    <property type="entry name" value="His_kinase_dom"/>
</dbReference>
<keyword evidence="6" id="KW-0902">Two-component regulatory system</keyword>
<dbReference type="InterPro" id="IPR000014">
    <property type="entry name" value="PAS"/>
</dbReference>
<dbReference type="SUPFAM" id="SSF47384">
    <property type="entry name" value="Homodimeric domain of signal transducing histidine kinase"/>
    <property type="match status" value="1"/>
</dbReference>
<dbReference type="PRINTS" id="PR00344">
    <property type="entry name" value="BCTRLSENSOR"/>
</dbReference>
<dbReference type="Pfam" id="PF02518">
    <property type="entry name" value="HATPase_c"/>
    <property type="match status" value="1"/>
</dbReference>
<dbReference type="GO" id="GO:0000155">
    <property type="term" value="F:phosphorelay sensor kinase activity"/>
    <property type="evidence" value="ECO:0007669"/>
    <property type="project" value="InterPro"/>
</dbReference>
<dbReference type="SUPFAM" id="SSF55781">
    <property type="entry name" value="GAF domain-like"/>
    <property type="match status" value="2"/>
</dbReference>
<dbReference type="InterPro" id="IPR035965">
    <property type="entry name" value="PAS-like_dom_sf"/>
</dbReference>
<dbReference type="InterPro" id="IPR052162">
    <property type="entry name" value="Sensor_kinase/Photoreceptor"/>
</dbReference>
<dbReference type="SMART" id="SM00091">
    <property type="entry name" value="PAS"/>
    <property type="match status" value="7"/>
</dbReference>
<dbReference type="InterPro" id="IPR001610">
    <property type="entry name" value="PAC"/>
</dbReference>
<dbReference type="InterPro" id="IPR036097">
    <property type="entry name" value="HisK_dim/P_sf"/>
</dbReference>
<dbReference type="SMART" id="SM00086">
    <property type="entry name" value="PAC"/>
    <property type="match status" value="5"/>
</dbReference>
<dbReference type="EC" id="2.7.13.3" evidence="2"/>
<dbReference type="Gene3D" id="1.10.287.130">
    <property type="match status" value="1"/>
</dbReference>
<feature type="domain" description="PAC" evidence="9">
    <location>
        <begin position="667"/>
        <end position="714"/>
    </location>
</feature>
<dbReference type="Gene3D" id="3.30.450.20">
    <property type="entry name" value="PAS domain"/>
    <property type="match status" value="8"/>
</dbReference>
<dbReference type="Gene3D" id="3.30.565.10">
    <property type="entry name" value="Histidine kinase-like ATPase, C-terminal domain"/>
    <property type="match status" value="1"/>
</dbReference>
<dbReference type="InterPro" id="IPR036890">
    <property type="entry name" value="HATPase_C_sf"/>
</dbReference>
<dbReference type="PROSITE" id="PS50113">
    <property type="entry name" value="PAC"/>
    <property type="match status" value="6"/>
</dbReference>
<keyword evidence="11" id="KW-1185">Reference proteome</keyword>
<dbReference type="PANTHER" id="PTHR43304">
    <property type="entry name" value="PHYTOCHROME-LIKE PROTEIN CPH1"/>
    <property type="match status" value="1"/>
</dbReference>
<feature type="domain" description="PAC" evidence="9">
    <location>
        <begin position="542"/>
        <end position="593"/>
    </location>
</feature>
<feature type="domain" description="PAC" evidence="9">
    <location>
        <begin position="1055"/>
        <end position="1107"/>
    </location>
</feature>
<dbReference type="NCBIfam" id="TIGR00229">
    <property type="entry name" value="sensory_box"/>
    <property type="match status" value="5"/>
</dbReference>
<feature type="domain" description="PAC" evidence="9">
    <location>
        <begin position="1186"/>
        <end position="1241"/>
    </location>
</feature>
<dbReference type="InterPro" id="IPR013656">
    <property type="entry name" value="PAS_4"/>
</dbReference>
<feature type="domain" description="PAS" evidence="8">
    <location>
        <begin position="885"/>
        <end position="929"/>
    </location>
</feature>
<dbReference type="PANTHER" id="PTHR43304:SF1">
    <property type="entry name" value="PAC DOMAIN-CONTAINING PROTEIN"/>
    <property type="match status" value="1"/>
</dbReference>
<dbReference type="InterPro" id="IPR013655">
    <property type="entry name" value="PAS_fold_3"/>
</dbReference>
<gene>
    <name evidence="10" type="ORF">HCG48_19025</name>
</gene>
<dbReference type="InterPro" id="IPR029016">
    <property type="entry name" value="GAF-like_dom_sf"/>
</dbReference>
<comment type="catalytic activity">
    <reaction evidence="1">
        <text>ATP + protein L-histidine = ADP + protein N-phospho-L-histidine.</text>
        <dbReference type="EC" id="2.7.13.3"/>
    </reaction>
</comment>
<dbReference type="SUPFAM" id="SSF55874">
    <property type="entry name" value="ATPase domain of HSP90 chaperone/DNA topoisomerase II/histidine kinase"/>
    <property type="match status" value="1"/>
</dbReference>
<dbReference type="InterPro" id="IPR003018">
    <property type="entry name" value="GAF"/>
</dbReference>
<dbReference type="KEGG" id="oxy:HCG48_19025"/>
<dbReference type="SMART" id="SM00065">
    <property type="entry name" value="GAF"/>
    <property type="match status" value="2"/>
</dbReference>
<feature type="domain" description="PAC" evidence="9">
    <location>
        <begin position="932"/>
        <end position="984"/>
    </location>
</feature>
<keyword evidence="4" id="KW-0808">Transferase</keyword>
<keyword evidence="3" id="KW-0597">Phosphoprotein</keyword>
<evidence type="ECO:0000259" key="8">
    <source>
        <dbReference type="PROSITE" id="PS50112"/>
    </source>
</evidence>
<dbReference type="InterPro" id="IPR003594">
    <property type="entry name" value="HATPase_dom"/>
</dbReference>
<evidence type="ECO:0000256" key="1">
    <source>
        <dbReference type="ARBA" id="ARBA00000085"/>
    </source>
</evidence>
<dbReference type="PROSITE" id="PS50109">
    <property type="entry name" value="HIS_KIN"/>
    <property type="match status" value="1"/>
</dbReference>
<feature type="domain" description="PAC" evidence="9">
    <location>
        <begin position="804"/>
        <end position="856"/>
    </location>
</feature>
<evidence type="ECO:0000256" key="6">
    <source>
        <dbReference type="ARBA" id="ARBA00023012"/>
    </source>
</evidence>
<evidence type="ECO:0000256" key="4">
    <source>
        <dbReference type="ARBA" id="ARBA00022679"/>
    </source>
</evidence>
<name>A0A6H1U0M1_9CYAN</name>
<evidence type="ECO:0000256" key="5">
    <source>
        <dbReference type="ARBA" id="ARBA00022777"/>
    </source>
</evidence>
<dbReference type="CDD" id="cd00082">
    <property type="entry name" value="HisKA"/>
    <property type="match status" value="1"/>
</dbReference>
<evidence type="ECO:0000259" key="7">
    <source>
        <dbReference type="PROSITE" id="PS50109"/>
    </source>
</evidence>
<dbReference type="Pfam" id="PF08447">
    <property type="entry name" value="PAS_3"/>
    <property type="match status" value="3"/>
</dbReference>
<dbReference type="EMBL" id="CP051167">
    <property type="protein sequence ID" value="QIZ72418.1"/>
    <property type="molecule type" value="Genomic_DNA"/>
</dbReference>
<evidence type="ECO:0000259" key="9">
    <source>
        <dbReference type="PROSITE" id="PS50113"/>
    </source>
</evidence>
<dbReference type="PROSITE" id="PS50112">
    <property type="entry name" value="PAS"/>
    <property type="match status" value="4"/>
</dbReference>
<organism evidence="10 11">
    <name type="scientific">Oxynema aestuarii AP17</name>
    <dbReference type="NCBI Taxonomy" id="2064643"/>
    <lineage>
        <taxon>Bacteria</taxon>
        <taxon>Bacillati</taxon>
        <taxon>Cyanobacteriota</taxon>
        <taxon>Cyanophyceae</taxon>
        <taxon>Oscillatoriophycideae</taxon>
        <taxon>Oscillatoriales</taxon>
        <taxon>Oscillatoriaceae</taxon>
        <taxon>Oxynema</taxon>
        <taxon>Oxynema aestuarii</taxon>
    </lineage>
</organism>
<sequence>MSVYRKKTVIDRRTIPSETCPENCAALCDFLLARADRASEGWWSVKASSRELLYLNEAARQLYDRPSEAFESAPHLWLEAIAPRDRARVETAIADLLDRPPTDATPRRLSLEYAIQRPNGSECSVRHELWVTPDTGETPQRLDGVVYALPRPQSEPNPSSLPLDLGRTLNRARDLYFIADSRGELQWVNRAWERLFEGVCARGERDWLARIHADDRALAAAELERLHRGEPHSQFETRIDTGDGRERWVEWSITADGGGALFGVGQSIDERKQKQRRQRDRQIQLLKQQMALVELAKHRSLYGADLQFAAAQITETAARVLGVARASIWLYDRDGEAIVCEDLYELDGDRHSRGSMLSARDYPAYFQSLGANRAILARHARTDPRTRELSDDYLVPLGITAMLDVPIRCGDRPHGVLCLEHLGTTERNWSISEENFAQYLAYALALTLETNDRARVETALNRSQTRFEKVADSIPGAIYQLRRSPDGELSFLYISSGCRELWEVEPEAIVADPEVWFGQIHPEDRDRVEQAIAASATHLELWQSEWRTIAPSGEFKWLKTASKPDLEADGSAIWSGVAIDITELKATETALSDSEARYRAFVETIPDMLFRQSADGTFLDFKAPNLENLAVPPSAFLGKKTREVLPPAIAETVEGYIALALETGRIYSFEYQLPNPDGTLADFEARIAPIDETEILGIVRDIGDRKRAERQVAEALKATERTKRLLRQVIDTTPDWIFAKDRDFRYLLVNQSYATALGKTPEEMLGHDDLELGFPPEQVFGDRDRGIRGFREDDRAVLAGERIYNSYDPATDGNGKLRLFETQKLPLVDEDGRIVAIIGFAHDYTDRQQAEAAFRHSQKQLQEAQRIAQIGSWELNVATGAIVASEQLYRILGRSPDEAIASVDDWLQAIDPDDRDAYRNALDTAISRPSVCDLDLRVMRADGTWRYANARIESSADPDGTVMQVFGTVLDITDRKHAEALNERLLGILEATPDFIGTTTLSGQVTYINRGGRQMIGLSHDRDLGDLSVGDVHPQEIGQLMVEVVIPTAIERGIWHGETQLLHADGHLIPVSQVAIAHYNDNGEVEYLSTICRDISEVKAVEMTLREQEQFLRSIYEGVDIGISIVDIERDESPTGYRFRYVGHNPTWQRLAPIAPEGIVAEATPGFLPANAAEILGDRYRECVDSGEAIRFEQAFNFDRVATWWEIAITPLRDEEDRIWRAIVTTTNITERKQSEWALQDSEAQYRELAYREELLNRLATQIRNSLDLQTIVATAVSEIRNLLKSDRCMFWRYYRDGERPFWELVNEAKTPQLASSNAYYSHEQLGSFGEMLLQFKPIQIDDIDREPDPTLRALMMANQHQSSLLLPMQTELDEIFAVICTQDLSKRTWEKDEVELLQAVCNSLAIAIDQASLYTQSRESARLATAKSLELERTLTELRQTQANLIQVEKMSSLGQLVAGVAHEINNPVNFIYGNLIHTEEYMADLCSVLALYRQHYPDPSPAIEAEIEAVELDYLIEDLPKTIASMKSGAERIRKIVQSLRTFSRLDEADMKRVRIQDNLDSTLMLLKHRLQGNSHRPEIEVVKEYGDLPEIECYPGQLNQVFMNILNNALEAIEERDRSSNSGQNHPELGQILIATRSLANSIEIRIADNGIGMSETTIAKIFDPFYTTKPVGLGTGLGLAIAYKIVVDKHGGTLHCTSQIGRGTEFVLEIPLTQTR</sequence>
<dbReference type="Pfam" id="PF08448">
    <property type="entry name" value="PAS_4"/>
    <property type="match status" value="5"/>
</dbReference>
<keyword evidence="5" id="KW-0418">Kinase</keyword>